<protein>
    <submittedName>
        <fullName evidence="1">Uncharacterized protein</fullName>
    </submittedName>
</protein>
<evidence type="ECO:0000313" key="2">
    <source>
        <dbReference type="Proteomes" id="UP000287651"/>
    </source>
</evidence>
<comment type="caution">
    <text evidence="1">The sequence shown here is derived from an EMBL/GenBank/DDBJ whole genome shotgun (WGS) entry which is preliminary data.</text>
</comment>
<dbReference type="AlphaFoldDB" id="A0A427AXZ8"/>
<reference evidence="1 2" key="1">
    <citation type="journal article" date="2014" name="Agronomy (Basel)">
        <title>A Draft Genome Sequence for Ensete ventricosum, the Drought-Tolerant Tree Against Hunger.</title>
        <authorList>
            <person name="Harrison J."/>
            <person name="Moore K.A."/>
            <person name="Paszkiewicz K."/>
            <person name="Jones T."/>
            <person name="Grant M."/>
            <person name="Ambacheew D."/>
            <person name="Muzemil S."/>
            <person name="Studholme D.J."/>
        </authorList>
    </citation>
    <scope>NUCLEOTIDE SEQUENCE [LARGE SCALE GENOMIC DNA]</scope>
</reference>
<accession>A0A427AXZ8</accession>
<sequence length="94" mass="10362">MISFDAYPQVECIAWAVRWSTLKLFKGTGWVRPAIGRARLPTIRLSSGPCAARGSADPGCWGMGWVLVVDTRQRREVGDPTPLVLGEAYTRLSK</sequence>
<dbReference type="EMBL" id="AMZH03001020">
    <property type="protein sequence ID" value="RRT80976.1"/>
    <property type="molecule type" value="Genomic_DNA"/>
</dbReference>
<name>A0A427AXZ8_ENSVE</name>
<evidence type="ECO:0000313" key="1">
    <source>
        <dbReference type="EMBL" id="RRT80976.1"/>
    </source>
</evidence>
<gene>
    <name evidence="1" type="ORF">B296_00002736</name>
</gene>
<proteinExistence type="predicted"/>
<dbReference type="Proteomes" id="UP000287651">
    <property type="component" value="Unassembled WGS sequence"/>
</dbReference>
<organism evidence="1 2">
    <name type="scientific">Ensete ventricosum</name>
    <name type="common">Abyssinian banana</name>
    <name type="synonym">Musa ensete</name>
    <dbReference type="NCBI Taxonomy" id="4639"/>
    <lineage>
        <taxon>Eukaryota</taxon>
        <taxon>Viridiplantae</taxon>
        <taxon>Streptophyta</taxon>
        <taxon>Embryophyta</taxon>
        <taxon>Tracheophyta</taxon>
        <taxon>Spermatophyta</taxon>
        <taxon>Magnoliopsida</taxon>
        <taxon>Liliopsida</taxon>
        <taxon>Zingiberales</taxon>
        <taxon>Musaceae</taxon>
        <taxon>Ensete</taxon>
    </lineage>
</organism>